<keyword evidence="1" id="KW-1133">Transmembrane helix</keyword>
<proteinExistence type="predicted"/>
<evidence type="ECO:0000313" key="3">
    <source>
        <dbReference type="Proteomes" id="UP000230750"/>
    </source>
</evidence>
<comment type="caution">
    <text evidence="2">The sequence shown here is derived from an EMBL/GenBank/DDBJ whole genome shotgun (WGS) entry which is preliminary data.</text>
</comment>
<keyword evidence="1" id="KW-0472">Membrane</keyword>
<evidence type="ECO:0000313" key="2">
    <source>
        <dbReference type="EMBL" id="PIK53064.1"/>
    </source>
</evidence>
<keyword evidence="1" id="KW-0812">Transmembrane</keyword>
<protein>
    <submittedName>
        <fullName evidence="2">Uncharacterized protein</fullName>
    </submittedName>
</protein>
<name>A0A2G8KYG8_STIJA</name>
<feature type="transmembrane region" description="Helical" evidence="1">
    <location>
        <begin position="68"/>
        <end position="96"/>
    </location>
</feature>
<keyword evidence="3" id="KW-1185">Reference proteome</keyword>
<accession>A0A2G8KYG8</accession>
<gene>
    <name evidence="2" type="ORF">BSL78_10049</name>
</gene>
<dbReference type="AlphaFoldDB" id="A0A2G8KYG8"/>
<dbReference type="Proteomes" id="UP000230750">
    <property type="component" value="Unassembled WGS sequence"/>
</dbReference>
<evidence type="ECO:0000256" key="1">
    <source>
        <dbReference type="SAM" id="Phobius"/>
    </source>
</evidence>
<sequence>MISSWLESCLISRFAIITGSFGLASARKKSMVITFMVLAIIATLLCALCCGYQATYAAWFRYYYVGPIVLFIISCLSYGLQLLFCIIGASFTCIALSDGVPQQQVITYPPHAMPPGQAYGASPYTGVVNMAMQPAPVNVGSVNDDPPAYQFAVAQPKI</sequence>
<dbReference type="EMBL" id="MRZV01000303">
    <property type="protein sequence ID" value="PIK53064.1"/>
    <property type="molecule type" value="Genomic_DNA"/>
</dbReference>
<feature type="transmembrane region" description="Helical" evidence="1">
    <location>
        <begin position="32"/>
        <end position="56"/>
    </location>
</feature>
<organism evidence="2 3">
    <name type="scientific">Stichopus japonicus</name>
    <name type="common">Sea cucumber</name>
    <dbReference type="NCBI Taxonomy" id="307972"/>
    <lineage>
        <taxon>Eukaryota</taxon>
        <taxon>Metazoa</taxon>
        <taxon>Echinodermata</taxon>
        <taxon>Eleutherozoa</taxon>
        <taxon>Echinozoa</taxon>
        <taxon>Holothuroidea</taxon>
        <taxon>Aspidochirotacea</taxon>
        <taxon>Aspidochirotida</taxon>
        <taxon>Stichopodidae</taxon>
        <taxon>Apostichopus</taxon>
    </lineage>
</organism>
<reference evidence="2 3" key="1">
    <citation type="journal article" date="2017" name="PLoS Biol.">
        <title>The sea cucumber genome provides insights into morphological evolution and visceral regeneration.</title>
        <authorList>
            <person name="Zhang X."/>
            <person name="Sun L."/>
            <person name="Yuan J."/>
            <person name="Sun Y."/>
            <person name="Gao Y."/>
            <person name="Zhang L."/>
            <person name="Li S."/>
            <person name="Dai H."/>
            <person name="Hamel J.F."/>
            <person name="Liu C."/>
            <person name="Yu Y."/>
            <person name="Liu S."/>
            <person name="Lin W."/>
            <person name="Guo K."/>
            <person name="Jin S."/>
            <person name="Xu P."/>
            <person name="Storey K.B."/>
            <person name="Huan P."/>
            <person name="Zhang T."/>
            <person name="Zhou Y."/>
            <person name="Zhang J."/>
            <person name="Lin C."/>
            <person name="Li X."/>
            <person name="Xing L."/>
            <person name="Huo D."/>
            <person name="Sun M."/>
            <person name="Wang L."/>
            <person name="Mercier A."/>
            <person name="Li F."/>
            <person name="Yang H."/>
            <person name="Xiang J."/>
        </authorList>
    </citation>
    <scope>NUCLEOTIDE SEQUENCE [LARGE SCALE GENOMIC DNA]</scope>
    <source>
        <strain evidence="2">Shaxun</strain>
        <tissue evidence="2">Muscle</tissue>
    </source>
</reference>